<dbReference type="InParanoid" id="A0A2P5ADQ2"/>
<proteinExistence type="predicted"/>
<organism evidence="2 3">
    <name type="scientific">Trema orientale</name>
    <name type="common">Charcoal tree</name>
    <name type="synonym">Celtis orientalis</name>
    <dbReference type="NCBI Taxonomy" id="63057"/>
    <lineage>
        <taxon>Eukaryota</taxon>
        <taxon>Viridiplantae</taxon>
        <taxon>Streptophyta</taxon>
        <taxon>Embryophyta</taxon>
        <taxon>Tracheophyta</taxon>
        <taxon>Spermatophyta</taxon>
        <taxon>Magnoliopsida</taxon>
        <taxon>eudicotyledons</taxon>
        <taxon>Gunneridae</taxon>
        <taxon>Pentapetalae</taxon>
        <taxon>rosids</taxon>
        <taxon>fabids</taxon>
        <taxon>Rosales</taxon>
        <taxon>Cannabaceae</taxon>
        <taxon>Trema</taxon>
    </lineage>
</organism>
<keyword evidence="3" id="KW-1185">Reference proteome</keyword>
<evidence type="ECO:0000313" key="3">
    <source>
        <dbReference type="Proteomes" id="UP000237000"/>
    </source>
</evidence>
<gene>
    <name evidence="2" type="ORF">TorRG33x02_352940</name>
</gene>
<comment type="caution">
    <text evidence="2">The sequence shown here is derived from an EMBL/GenBank/DDBJ whole genome shotgun (WGS) entry which is preliminary data.</text>
</comment>
<dbReference type="EMBL" id="JXTC01000924">
    <property type="protein sequence ID" value="PON34636.1"/>
    <property type="molecule type" value="Genomic_DNA"/>
</dbReference>
<dbReference type="Proteomes" id="UP000237000">
    <property type="component" value="Unassembled WGS sequence"/>
</dbReference>
<accession>A0A2P5ADQ2</accession>
<protein>
    <submittedName>
        <fullName evidence="2">Uncharacterized protein</fullName>
    </submittedName>
</protein>
<sequence>KTGNLDSSLGAADFNPGKHDLGNLNKGLVGLGNAIQPGLVTEGLVRAASSRQPPLPSDAPLMAADKNFAAGPSYAQILNMGNNATNVKGDDQDATTAPFIAPESSKPSIKGSTNAQVWVRFHELPWVYWDRQILSDLARGVGVPIRFDDMTLKAEVQNVGEPSLGEKRIWADEVGEALEFENQVIRRSNNDETLLNAEHQHHNSAIHDVEREFINEKDHEQPQTLMDHGNAHTKVISIDNLEDK</sequence>
<feature type="region of interest" description="Disordered" evidence="1">
    <location>
        <begin position="224"/>
        <end position="244"/>
    </location>
</feature>
<reference evidence="3" key="1">
    <citation type="submission" date="2016-06" db="EMBL/GenBank/DDBJ databases">
        <title>Parallel loss of symbiosis genes in relatives of nitrogen-fixing non-legume Parasponia.</title>
        <authorList>
            <person name="Van Velzen R."/>
            <person name="Holmer R."/>
            <person name="Bu F."/>
            <person name="Rutten L."/>
            <person name="Van Zeijl A."/>
            <person name="Liu W."/>
            <person name="Santuari L."/>
            <person name="Cao Q."/>
            <person name="Sharma T."/>
            <person name="Shen D."/>
            <person name="Roswanjaya Y."/>
            <person name="Wardhani T."/>
            <person name="Kalhor M.S."/>
            <person name="Jansen J."/>
            <person name="Van den Hoogen J."/>
            <person name="Gungor B."/>
            <person name="Hartog M."/>
            <person name="Hontelez J."/>
            <person name="Verver J."/>
            <person name="Yang W.-C."/>
            <person name="Schijlen E."/>
            <person name="Repin R."/>
            <person name="Schilthuizen M."/>
            <person name="Schranz E."/>
            <person name="Heidstra R."/>
            <person name="Miyata K."/>
            <person name="Fedorova E."/>
            <person name="Kohlen W."/>
            <person name="Bisseling T."/>
            <person name="Smit S."/>
            <person name="Geurts R."/>
        </authorList>
    </citation>
    <scope>NUCLEOTIDE SEQUENCE [LARGE SCALE GENOMIC DNA]</scope>
    <source>
        <strain evidence="3">cv. RG33-2</strain>
    </source>
</reference>
<feature type="non-terminal residue" evidence="2">
    <location>
        <position position="1"/>
    </location>
</feature>
<evidence type="ECO:0000256" key="1">
    <source>
        <dbReference type="SAM" id="MobiDB-lite"/>
    </source>
</evidence>
<evidence type="ECO:0000313" key="2">
    <source>
        <dbReference type="EMBL" id="PON34636.1"/>
    </source>
</evidence>
<name>A0A2P5ADQ2_TREOI</name>
<dbReference type="AlphaFoldDB" id="A0A2P5ADQ2"/>
<dbReference type="OrthoDB" id="1924068at2759"/>